<dbReference type="Proteomes" id="UP001161405">
    <property type="component" value="Unassembled WGS sequence"/>
</dbReference>
<dbReference type="InterPro" id="IPR000182">
    <property type="entry name" value="GNAT_dom"/>
</dbReference>
<dbReference type="Gene3D" id="3.40.630.30">
    <property type="match status" value="1"/>
</dbReference>
<evidence type="ECO:0000259" key="1">
    <source>
        <dbReference type="PROSITE" id="PS51186"/>
    </source>
</evidence>
<organism evidence="2 3">
    <name type="scientific">Maritalea porphyrae</name>
    <dbReference type="NCBI Taxonomy" id="880732"/>
    <lineage>
        <taxon>Bacteria</taxon>
        <taxon>Pseudomonadati</taxon>
        <taxon>Pseudomonadota</taxon>
        <taxon>Alphaproteobacteria</taxon>
        <taxon>Hyphomicrobiales</taxon>
        <taxon>Devosiaceae</taxon>
        <taxon>Maritalea</taxon>
    </lineage>
</organism>
<dbReference type="SUPFAM" id="SSF55729">
    <property type="entry name" value="Acyl-CoA N-acyltransferases (Nat)"/>
    <property type="match status" value="1"/>
</dbReference>
<reference evidence="2" key="1">
    <citation type="journal article" date="2014" name="Int. J. Syst. Evol. Microbiol.">
        <title>Complete genome of a new Firmicutes species belonging to the dominant human colonic microbiota ('Ruminococcus bicirculans') reveals two chromosomes and a selective capacity to utilize plant glucans.</title>
        <authorList>
            <consortium name="NISC Comparative Sequencing Program"/>
            <person name="Wegmann U."/>
            <person name="Louis P."/>
            <person name="Goesmann A."/>
            <person name="Henrissat B."/>
            <person name="Duncan S.H."/>
            <person name="Flint H.J."/>
        </authorList>
    </citation>
    <scope>NUCLEOTIDE SEQUENCE</scope>
    <source>
        <strain evidence="2">NBRC 107169</strain>
    </source>
</reference>
<dbReference type="Pfam" id="PF13673">
    <property type="entry name" value="Acetyltransf_10"/>
    <property type="match status" value="1"/>
</dbReference>
<protein>
    <recommendedName>
        <fullName evidence="1">N-acetyltransferase domain-containing protein</fullName>
    </recommendedName>
</protein>
<gene>
    <name evidence="2" type="ORF">GCM10007879_30320</name>
</gene>
<accession>A0ABQ5UU34</accession>
<feature type="domain" description="N-acetyltransferase" evidence="1">
    <location>
        <begin position="12"/>
        <end position="162"/>
    </location>
</feature>
<dbReference type="PANTHER" id="PTHR43451:SF1">
    <property type="entry name" value="ACETYLTRANSFERASE"/>
    <property type="match status" value="1"/>
</dbReference>
<keyword evidence="3" id="KW-1185">Reference proteome</keyword>
<evidence type="ECO:0000313" key="3">
    <source>
        <dbReference type="Proteomes" id="UP001161405"/>
    </source>
</evidence>
<dbReference type="InterPro" id="IPR052564">
    <property type="entry name" value="N-acetyltrans/Recomb-assoc"/>
</dbReference>
<dbReference type="RefSeq" id="WP_284365850.1">
    <property type="nucleotide sequence ID" value="NZ_BSNI01000002.1"/>
</dbReference>
<dbReference type="EMBL" id="BSNI01000002">
    <property type="protein sequence ID" value="GLQ18783.1"/>
    <property type="molecule type" value="Genomic_DNA"/>
</dbReference>
<evidence type="ECO:0000313" key="2">
    <source>
        <dbReference type="EMBL" id="GLQ18783.1"/>
    </source>
</evidence>
<proteinExistence type="predicted"/>
<dbReference type="PROSITE" id="PS51186">
    <property type="entry name" value="GNAT"/>
    <property type="match status" value="1"/>
</dbReference>
<dbReference type="InterPro" id="IPR016181">
    <property type="entry name" value="Acyl_CoA_acyltransferase"/>
</dbReference>
<dbReference type="PANTHER" id="PTHR43451">
    <property type="entry name" value="ACETYLTRANSFERASE (GNAT) FAMILY PROTEIN"/>
    <property type="match status" value="1"/>
</dbReference>
<name>A0ABQ5UU34_9HYPH</name>
<comment type="caution">
    <text evidence="2">The sequence shown here is derived from an EMBL/GenBank/DDBJ whole genome shotgun (WGS) entry which is preliminary data.</text>
</comment>
<dbReference type="CDD" id="cd04301">
    <property type="entry name" value="NAT_SF"/>
    <property type="match status" value="1"/>
</dbReference>
<reference evidence="2" key="2">
    <citation type="submission" date="2023-01" db="EMBL/GenBank/DDBJ databases">
        <title>Draft genome sequence of Maritalea porphyrae strain NBRC 107169.</title>
        <authorList>
            <person name="Sun Q."/>
            <person name="Mori K."/>
        </authorList>
    </citation>
    <scope>NUCLEOTIDE SEQUENCE</scope>
    <source>
        <strain evidence="2">NBRC 107169</strain>
    </source>
</reference>
<sequence length="306" mass="35224">MKHSMNPWDNGFIIRSWDEEDGQDMAALHRRAILATSDEFYTKEQRESWAHGLTGEGYAKSAASGENFIIAVDENDKPFAFCGYKDNEICGLYVTPEHQGRGIGKRLFFRACINMFQKQPEKIIVSSSAPAVQFYEHFGYRVEREVTHDTRGGVKLNAFDMTSGEIEYSDLIGPHENRELSLMLKGKKRLAWFADLDPIDVFAPYVEEGVICRFAWYDYTRNFYEQFKENIREGAVIEVAAIYYLPGEEARVEEFMELVAKRHSSPDYNWERKIGKLLDYSPQAIDAFIAQLQTRATKGEESILDN</sequence>